<dbReference type="EMBL" id="FRCS01000007">
    <property type="protein sequence ID" value="SHN76036.1"/>
    <property type="molecule type" value="Genomic_DNA"/>
</dbReference>
<dbReference type="InterPro" id="IPR013149">
    <property type="entry name" value="ADH-like_C"/>
</dbReference>
<dbReference type="GO" id="GO:0016491">
    <property type="term" value="F:oxidoreductase activity"/>
    <property type="evidence" value="ECO:0007669"/>
    <property type="project" value="InterPro"/>
</dbReference>
<dbReference type="Pfam" id="PF08240">
    <property type="entry name" value="ADH_N"/>
    <property type="match status" value="1"/>
</dbReference>
<gene>
    <name evidence="2" type="ORF">SAMN05443668_107439</name>
</gene>
<dbReference type="OrthoDB" id="3175656at2"/>
<dbReference type="InterPro" id="IPR011032">
    <property type="entry name" value="GroES-like_sf"/>
</dbReference>
<dbReference type="InterPro" id="IPR013154">
    <property type="entry name" value="ADH-like_N"/>
</dbReference>
<keyword evidence="3" id="KW-1185">Reference proteome</keyword>
<feature type="domain" description="Enoyl reductase (ER)" evidence="1">
    <location>
        <begin position="10"/>
        <end position="309"/>
    </location>
</feature>
<dbReference type="SUPFAM" id="SSF50129">
    <property type="entry name" value="GroES-like"/>
    <property type="match status" value="1"/>
</dbReference>
<dbReference type="RefSeq" id="WP_073260211.1">
    <property type="nucleotide sequence ID" value="NZ_FRCS01000007.1"/>
</dbReference>
<evidence type="ECO:0000313" key="3">
    <source>
        <dbReference type="Proteomes" id="UP000184440"/>
    </source>
</evidence>
<dbReference type="InterPro" id="IPR020843">
    <property type="entry name" value="ER"/>
</dbReference>
<accession>A0A1M7TZ60</accession>
<dbReference type="STRING" id="134849.SAMN05443668_107439"/>
<dbReference type="SMART" id="SM00829">
    <property type="entry name" value="PKS_ER"/>
    <property type="match status" value="1"/>
</dbReference>
<dbReference type="CDD" id="cd05289">
    <property type="entry name" value="MDR_like_2"/>
    <property type="match status" value="1"/>
</dbReference>
<dbReference type="AlphaFoldDB" id="A0A1M7TZ60"/>
<dbReference type="Gene3D" id="3.40.50.720">
    <property type="entry name" value="NAD(P)-binding Rossmann-like Domain"/>
    <property type="match status" value="1"/>
</dbReference>
<organism evidence="2 3">
    <name type="scientific">Cryptosporangium aurantiacum</name>
    <dbReference type="NCBI Taxonomy" id="134849"/>
    <lineage>
        <taxon>Bacteria</taxon>
        <taxon>Bacillati</taxon>
        <taxon>Actinomycetota</taxon>
        <taxon>Actinomycetes</taxon>
        <taxon>Cryptosporangiales</taxon>
        <taxon>Cryptosporangiaceae</taxon>
        <taxon>Cryptosporangium</taxon>
    </lineage>
</organism>
<dbReference type="PANTHER" id="PTHR11695:SF648">
    <property type="entry name" value="ZINC-BINDING OXIDOREDUCTASE"/>
    <property type="match status" value="1"/>
</dbReference>
<evidence type="ECO:0000313" key="2">
    <source>
        <dbReference type="EMBL" id="SHN76036.1"/>
    </source>
</evidence>
<reference evidence="2 3" key="1">
    <citation type="submission" date="2016-11" db="EMBL/GenBank/DDBJ databases">
        <authorList>
            <person name="Jaros S."/>
            <person name="Januszkiewicz K."/>
            <person name="Wedrychowicz H."/>
        </authorList>
    </citation>
    <scope>NUCLEOTIDE SEQUENCE [LARGE SCALE GENOMIC DNA]</scope>
    <source>
        <strain evidence="2 3">DSM 46144</strain>
    </source>
</reference>
<dbReference type="InterPro" id="IPR036291">
    <property type="entry name" value="NAD(P)-bd_dom_sf"/>
</dbReference>
<evidence type="ECO:0000259" key="1">
    <source>
        <dbReference type="SMART" id="SM00829"/>
    </source>
</evidence>
<sequence length="312" mass="31874">MRAYVLAAAGATAAVTDAAEPGPPGAGEVRIRVRRSSVNPSDRMMAGGFFRWMEHRYPAVLGRDFAGVVDEVGEGVTRFAAGDEVFGFVKRPYVGDGTFAEYVTIPADRFAIHRPQGLSVEDAGVLGVAGATALQCVDALACAPGETVLVNGATGGVGAFAVQLARRAGLRVFATAHGDAAEQHIRGLGADATVDWTVGDVAAQVRVLAPDGVHGIVDLVSSDFDAITALAGPVLVPGRAVAATRSGAPDSADLAVHGIHCSPAVDLLHRLADAVLDGLVVPLVASYPLEKVDDAFAALSRAPLGKVGLEIG</sequence>
<dbReference type="Gene3D" id="3.90.180.10">
    <property type="entry name" value="Medium-chain alcohol dehydrogenases, catalytic domain"/>
    <property type="match status" value="1"/>
</dbReference>
<proteinExistence type="predicted"/>
<dbReference type="PANTHER" id="PTHR11695">
    <property type="entry name" value="ALCOHOL DEHYDROGENASE RELATED"/>
    <property type="match status" value="1"/>
</dbReference>
<dbReference type="Proteomes" id="UP000184440">
    <property type="component" value="Unassembled WGS sequence"/>
</dbReference>
<name>A0A1M7TZ60_9ACTN</name>
<dbReference type="SUPFAM" id="SSF51735">
    <property type="entry name" value="NAD(P)-binding Rossmann-fold domains"/>
    <property type="match status" value="1"/>
</dbReference>
<dbReference type="InterPro" id="IPR050700">
    <property type="entry name" value="YIM1/Zinc_Alcohol_DH_Fams"/>
</dbReference>
<dbReference type="Pfam" id="PF00107">
    <property type="entry name" value="ADH_zinc_N"/>
    <property type="match status" value="1"/>
</dbReference>
<protein>
    <submittedName>
        <fullName evidence="2">NADPH:quinone reductase</fullName>
    </submittedName>
</protein>